<gene>
    <name evidence="2" type="ORF">DPMN_186040</name>
</gene>
<evidence type="ECO:0000313" key="3">
    <source>
        <dbReference type="Proteomes" id="UP000828390"/>
    </source>
</evidence>
<proteinExistence type="predicted"/>
<evidence type="ECO:0000256" key="1">
    <source>
        <dbReference type="SAM" id="MobiDB-lite"/>
    </source>
</evidence>
<name>A0A9D4I664_DREPO</name>
<sequence>MRHLSSPSIVVIFTKHVAMTSASTPVKVVRHCFTCSSQTQGRLRKINNVARRNITFKTDFEVWSCDLDEVSTSNIVMCESCMKTFDKVSSMKSVLKKKLKDCKSVQDRQKRMILHSISPGVKRFAQNRLSPIKPRKSVKQLFSANHPNTESEKECNVKTSTPNLDLPIPPEYDHVYSAAPNTTSHAEHTYSVKEPKDKPKSDENVTVYFLHKKKLCSPLPITQEGK</sequence>
<reference evidence="2" key="2">
    <citation type="submission" date="2020-11" db="EMBL/GenBank/DDBJ databases">
        <authorList>
            <person name="McCartney M.A."/>
            <person name="Auch B."/>
            <person name="Kono T."/>
            <person name="Mallez S."/>
            <person name="Becker A."/>
            <person name="Gohl D.M."/>
            <person name="Silverstein K.A.T."/>
            <person name="Koren S."/>
            <person name="Bechman K.B."/>
            <person name="Herman A."/>
            <person name="Abrahante J.E."/>
            <person name="Garbe J."/>
        </authorList>
    </citation>
    <scope>NUCLEOTIDE SEQUENCE</scope>
    <source>
        <strain evidence="2">Duluth1</strain>
        <tissue evidence="2">Whole animal</tissue>
    </source>
</reference>
<dbReference type="AlphaFoldDB" id="A0A9D4I664"/>
<organism evidence="2 3">
    <name type="scientific">Dreissena polymorpha</name>
    <name type="common">Zebra mussel</name>
    <name type="synonym">Mytilus polymorpha</name>
    <dbReference type="NCBI Taxonomy" id="45954"/>
    <lineage>
        <taxon>Eukaryota</taxon>
        <taxon>Metazoa</taxon>
        <taxon>Spiralia</taxon>
        <taxon>Lophotrochozoa</taxon>
        <taxon>Mollusca</taxon>
        <taxon>Bivalvia</taxon>
        <taxon>Autobranchia</taxon>
        <taxon>Heteroconchia</taxon>
        <taxon>Euheterodonta</taxon>
        <taxon>Imparidentia</taxon>
        <taxon>Neoheterodontei</taxon>
        <taxon>Myida</taxon>
        <taxon>Dreissenoidea</taxon>
        <taxon>Dreissenidae</taxon>
        <taxon>Dreissena</taxon>
    </lineage>
</organism>
<feature type="region of interest" description="Disordered" evidence="1">
    <location>
        <begin position="182"/>
        <end position="203"/>
    </location>
</feature>
<reference evidence="2" key="1">
    <citation type="journal article" date="2019" name="bioRxiv">
        <title>The Genome of the Zebra Mussel, Dreissena polymorpha: A Resource for Invasive Species Research.</title>
        <authorList>
            <person name="McCartney M.A."/>
            <person name="Auch B."/>
            <person name="Kono T."/>
            <person name="Mallez S."/>
            <person name="Zhang Y."/>
            <person name="Obille A."/>
            <person name="Becker A."/>
            <person name="Abrahante J.E."/>
            <person name="Garbe J."/>
            <person name="Badalamenti J.P."/>
            <person name="Herman A."/>
            <person name="Mangelson H."/>
            <person name="Liachko I."/>
            <person name="Sullivan S."/>
            <person name="Sone E.D."/>
            <person name="Koren S."/>
            <person name="Silverstein K.A.T."/>
            <person name="Beckman K.B."/>
            <person name="Gohl D.M."/>
        </authorList>
    </citation>
    <scope>NUCLEOTIDE SEQUENCE</scope>
    <source>
        <strain evidence="2">Duluth1</strain>
        <tissue evidence="2">Whole animal</tissue>
    </source>
</reference>
<dbReference type="Proteomes" id="UP000828390">
    <property type="component" value="Unassembled WGS sequence"/>
</dbReference>
<comment type="caution">
    <text evidence="2">The sequence shown here is derived from an EMBL/GenBank/DDBJ whole genome shotgun (WGS) entry which is preliminary data.</text>
</comment>
<dbReference type="EMBL" id="JAIWYP010000010">
    <property type="protein sequence ID" value="KAH3751481.1"/>
    <property type="molecule type" value="Genomic_DNA"/>
</dbReference>
<protein>
    <recommendedName>
        <fullName evidence="4">ZAD domain-containing protein</fullName>
    </recommendedName>
</protein>
<evidence type="ECO:0000313" key="2">
    <source>
        <dbReference type="EMBL" id="KAH3751481.1"/>
    </source>
</evidence>
<accession>A0A9D4I664</accession>
<evidence type="ECO:0008006" key="4">
    <source>
        <dbReference type="Google" id="ProtNLM"/>
    </source>
</evidence>
<feature type="compositionally biased region" description="Basic and acidic residues" evidence="1">
    <location>
        <begin position="185"/>
        <end position="203"/>
    </location>
</feature>
<keyword evidence="3" id="KW-1185">Reference proteome</keyword>